<evidence type="ECO:0000256" key="6">
    <source>
        <dbReference type="ARBA" id="ARBA00022741"/>
    </source>
</evidence>
<keyword evidence="4" id="KW-0597">Phosphoprotein</keyword>
<evidence type="ECO:0000256" key="4">
    <source>
        <dbReference type="ARBA" id="ARBA00022553"/>
    </source>
</evidence>
<evidence type="ECO:0000256" key="2">
    <source>
        <dbReference type="ARBA" id="ARBA00004236"/>
    </source>
</evidence>
<dbReference type="Gene3D" id="1.10.287.130">
    <property type="match status" value="1"/>
</dbReference>
<organism evidence="13 14">
    <name type="scientific">Gordonibacter urolithinfaciens</name>
    <dbReference type="NCBI Taxonomy" id="1335613"/>
    <lineage>
        <taxon>Bacteria</taxon>
        <taxon>Bacillati</taxon>
        <taxon>Actinomycetota</taxon>
        <taxon>Coriobacteriia</taxon>
        <taxon>Eggerthellales</taxon>
        <taxon>Eggerthellaceae</taxon>
        <taxon>Gordonibacter</taxon>
    </lineage>
</organism>
<dbReference type="Proteomes" id="UP000285258">
    <property type="component" value="Unassembled WGS sequence"/>
</dbReference>
<gene>
    <name evidence="13" type="ORF">DMP12_05580</name>
</gene>
<evidence type="ECO:0000256" key="11">
    <source>
        <dbReference type="SAM" id="Phobius"/>
    </source>
</evidence>
<evidence type="ECO:0000256" key="5">
    <source>
        <dbReference type="ARBA" id="ARBA00022679"/>
    </source>
</evidence>
<keyword evidence="9" id="KW-0902">Two-component regulatory system</keyword>
<dbReference type="InterPro" id="IPR004358">
    <property type="entry name" value="Sig_transdc_His_kin-like_C"/>
</dbReference>
<sequence length="474" mass="50433">MSMAGGTRGRRGKRAPSLARFFTKQLLLFAALAFLIVVVDFFLYTVIAFHESNENFDDGTPALVIRAVDGALALGEEGWTLGGAGAAELDAHGAWAVLVDGEGAVAWSHGAPDDVPTSFTPNELAMAAHYANIADYPAFFWNRDDGLLAVGFPKGTYWHMGLTFPASTVRMVPFYLLLVFAVDLGILFTVYAVSRRRTQRAVGPIADALDALSEGRAAELRLKGDLREIGDQITEASGIIEQKDAARANWIRGVSHDIRTPLSMILGYADALAADGRVPEDARAQAALIRTQGLKIKDLVTDLNTASQLDYDMQPLKLERVPLPRLLRSVVAGHMNAGLDELHPLDLEVAEGAAEAVVLGDERLITRAVENAIANARLHNEGGCNVAVTLSAREGLAAIRVADDGAGAAPEELAALEARLARARTARSAAGSYGEEHGLGLVLVDRIARAHGGSIALESEPGRGFVVEVLLPLA</sequence>
<comment type="caution">
    <text evidence="13">The sequence shown here is derived from an EMBL/GenBank/DDBJ whole genome shotgun (WGS) entry which is preliminary data.</text>
</comment>
<accession>A0A423UL97</accession>
<evidence type="ECO:0000256" key="7">
    <source>
        <dbReference type="ARBA" id="ARBA00022777"/>
    </source>
</evidence>
<dbReference type="GO" id="GO:0000156">
    <property type="term" value="F:phosphorelay response regulator activity"/>
    <property type="evidence" value="ECO:0007669"/>
    <property type="project" value="TreeGrafter"/>
</dbReference>
<dbReference type="GO" id="GO:0007234">
    <property type="term" value="P:osmosensory signaling via phosphorelay pathway"/>
    <property type="evidence" value="ECO:0007669"/>
    <property type="project" value="TreeGrafter"/>
</dbReference>
<evidence type="ECO:0000256" key="10">
    <source>
        <dbReference type="ARBA" id="ARBA00039401"/>
    </source>
</evidence>
<dbReference type="InterPro" id="IPR036097">
    <property type="entry name" value="HisK_dim/P_sf"/>
</dbReference>
<dbReference type="InterPro" id="IPR005467">
    <property type="entry name" value="His_kinase_dom"/>
</dbReference>
<dbReference type="CDD" id="cd00082">
    <property type="entry name" value="HisKA"/>
    <property type="match status" value="1"/>
</dbReference>
<dbReference type="InterPro" id="IPR003594">
    <property type="entry name" value="HATPase_dom"/>
</dbReference>
<feature type="domain" description="Histidine kinase" evidence="12">
    <location>
        <begin position="253"/>
        <end position="474"/>
    </location>
</feature>
<dbReference type="SMART" id="SM00388">
    <property type="entry name" value="HisKA"/>
    <property type="match status" value="1"/>
</dbReference>
<evidence type="ECO:0000256" key="1">
    <source>
        <dbReference type="ARBA" id="ARBA00000085"/>
    </source>
</evidence>
<dbReference type="GO" id="GO:0030295">
    <property type="term" value="F:protein kinase activator activity"/>
    <property type="evidence" value="ECO:0007669"/>
    <property type="project" value="TreeGrafter"/>
</dbReference>
<proteinExistence type="predicted"/>
<keyword evidence="7 13" id="KW-0418">Kinase</keyword>
<dbReference type="GO" id="GO:0005886">
    <property type="term" value="C:plasma membrane"/>
    <property type="evidence" value="ECO:0007669"/>
    <property type="project" value="UniProtKB-SubCell"/>
</dbReference>
<dbReference type="InterPro" id="IPR036890">
    <property type="entry name" value="HATPase_C_sf"/>
</dbReference>
<feature type="transmembrane region" description="Helical" evidence="11">
    <location>
        <begin position="172"/>
        <end position="193"/>
    </location>
</feature>
<dbReference type="InterPro" id="IPR050351">
    <property type="entry name" value="BphY/WalK/GraS-like"/>
</dbReference>
<keyword evidence="11" id="KW-0812">Transmembrane</keyword>
<evidence type="ECO:0000256" key="3">
    <source>
        <dbReference type="ARBA" id="ARBA00012438"/>
    </source>
</evidence>
<evidence type="ECO:0000313" key="13">
    <source>
        <dbReference type="EMBL" id="ROT90483.1"/>
    </source>
</evidence>
<evidence type="ECO:0000259" key="12">
    <source>
        <dbReference type="PROSITE" id="PS50109"/>
    </source>
</evidence>
<dbReference type="PANTHER" id="PTHR42878:SF7">
    <property type="entry name" value="SENSOR HISTIDINE KINASE GLRK"/>
    <property type="match status" value="1"/>
</dbReference>
<dbReference type="PANTHER" id="PTHR42878">
    <property type="entry name" value="TWO-COMPONENT HISTIDINE KINASE"/>
    <property type="match status" value="1"/>
</dbReference>
<keyword evidence="8" id="KW-0067">ATP-binding</keyword>
<keyword evidence="6" id="KW-0547">Nucleotide-binding</keyword>
<dbReference type="Pfam" id="PF00512">
    <property type="entry name" value="HisKA"/>
    <property type="match status" value="1"/>
</dbReference>
<dbReference type="InterPro" id="IPR003661">
    <property type="entry name" value="HisK_dim/P_dom"/>
</dbReference>
<keyword evidence="5" id="KW-0808">Transferase</keyword>
<dbReference type="PROSITE" id="PS50109">
    <property type="entry name" value="HIS_KIN"/>
    <property type="match status" value="1"/>
</dbReference>
<dbReference type="PRINTS" id="PR00344">
    <property type="entry name" value="BCTRLSENSOR"/>
</dbReference>
<dbReference type="AlphaFoldDB" id="A0A423UL97"/>
<name>A0A423UL97_9ACTN</name>
<dbReference type="CDD" id="cd00075">
    <property type="entry name" value="HATPase"/>
    <property type="match status" value="1"/>
</dbReference>
<feature type="transmembrane region" description="Helical" evidence="11">
    <location>
        <begin position="21"/>
        <end position="47"/>
    </location>
</feature>
<dbReference type="EC" id="2.7.13.3" evidence="3"/>
<comment type="catalytic activity">
    <reaction evidence="1">
        <text>ATP + protein L-histidine = ADP + protein N-phospho-L-histidine.</text>
        <dbReference type="EC" id="2.7.13.3"/>
    </reaction>
</comment>
<comment type="subcellular location">
    <subcellularLocation>
        <location evidence="2">Cell membrane</location>
    </subcellularLocation>
</comment>
<keyword evidence="11" id="KW-0472">Membrane</keyword>
<reference evidence="14" key="1">
    <citation type="submission" date="2018-05" db="EMBL/GenBank/DDBJ databases">
        <title>Genome Sequencing of selected type strains of the family Eggerthellaceae.</title>
        <authorList>
            <person name="Danylec N."/>
            <person name="Stoll D.A."/>
            <person name="Doetsch A."/>
            <person name="Huch M."/>
        </authorList>
    </citation>
    <scope>NUCLEOTIDE SEQUENCE [LARGE SCALE GENOMIC DNA]</scope>
    <source>
        <strain evidence="14">DSM 27213</strain>
    </source>
</reference>
<dbReference type="GO" id="GO:0000155">
    <property type="term" value="F:phosphorelay sensor kinase activity"/>
    <property type="evidence" value="ECO:0007669"/>
    <property type="project" value="InterPro"/>
</dbReference>
<dbReference type="SUPFAM" id="SSF47384">
    <property type="entry name" value="Homodimeric domain of signal transducing histidine kinase"/>
    <property type="match status" value="1"/>
</dbReference>
<evidence type="ECO:0000256" key="9">
    <source>
        <dbReference type="ARBA" id="ARBA00023012"/>
    </source>
</evidence>
<keyword evidence="11" id="KW-1133">Transmembrane helix</keyword>
<dbReference type="SUPFAM" id="SSF55874">
    <property type="entry name" value="ATPase domain of HSP90 chaperone/DNA topoisomerase II/histidine kinase"/>
    <property type="match status" value="1"/>
</dbReference>
<dbReference type="Pfam" id="PF02518">
    <property type="entry name" value="HATPase_c"/>
    <property type="match status" value="1"/>
</dbReference>
<dbReference type="Gene3D" id="3.30.565.10">
    <property type="entry name" value="Histidine kinase-like ATPase, C-terminal domain"/>
    <property type="match status" value="1"/>
</dbReference>
<evidence type="ECO:0000313" key="14">
    <source>
        <dbReference type="Proteomes" id="UP000285258"/>
    </source>
</evidence>
<evidence type="ECO:0000256" key="8">
    <source>
        <dbReference type="ARBA" id="ARBA00022840"/>
    </source>
</evidence>
<dbReference type="GO" id="GO:0005524">
    <property type="term" value="F:ATP binding"/>
    <property type="evidence" value="ECO:0007669"/>
    <property type="project" value="UniProtKB-KW"/>
</dbReference>
<protein>
    <recommendedName>
        <fullName evidence="10">Sensor-like histidine kinase SenX3</fullName>
        <ecNumber evidence="3">2.7.13.3</ecNumber>
    </recommendedName>
</protein>
<dbReference type="EMBL" id="QIBW01000005">
    <property type="protein sequence ID" value="ROT90483.1"/>
    <property type="molecule type" value="Genomic_DNA"/>
</dbReference>
<dbReference type="SMART" id="SM00387">
    <property type="entry name" value="HATPase_c"/>
    <property type="match status" value="1"/>
</dbReference>